<evidence type="ECO:0000256" key="5">
    <source>
        <dbReference type="ARBA" id="ARBA00022692"/>
    </source>
</evidence>
<evidence type="ECO:0000313" key="14">
    <source>
        <dbReference type="Proteomes" id="UP000199153"/>
    </source>
</evidence>
<gene>
    <name evidence="13" type="ORF">SAMN05660413_03002</name>
</gene>
<dbReference type="InterPro" id="IPR001734">
    <property type="entry name" value="Na/solute_symporter"/>
</dbReference>
<feature type="transmembrane region" description="Helical" evidence="12">
    <location>
        <begin position="125"/>
        <end position="149"/>
    </location>
</feature>
<organism evidence="13 14">
    <name type="scientific">Salegentibacter flavus</name>
    <dbReference type="NCBI Taxonomy" id="287099"/>
    <lineage>
        <taxon>Bacteria</taxon>
        <taxon>Pseudomonadati</taxon>
        <taxon>Bacteroidota</taxon>
        <taxon>Flavobacteriia</taxon>
        <taxon>Flavobacteriales</taxon>
        <taxon>Flavobacteriaceae</taxon>
        <taxon>Salegentibacter</taxon>
    </lineage>
</organism>
<dbReference type="GO" id="GO:0005886">
    <property type="term" value="C:plasma membrane"/>
    <property type="evidence" value="ECO:0007669"/>
    <property type="project" value="UniProtKB-SubCell"/>
</dbReference>
<feature type="transmembrane region" description="Helical" evidence="12">
    <location>
        <begin position="365"/>
        <end position="385"/>
    </location>
</feature>
<evidence type="ECO:0000256" key="1">
    <source>
        <dbReference type="ARBA" id="ARBA00004651"/>
    </source>
</evidence>
<feature type="transmembrane region" description="Helical" evidence="12">
    <location>
        <begin position="424"/>
        <end position="444"/>
    </location>
</feature>
<keyword evidence="10" id="KW-0739">Sodium transport</keyword>
<feature type="transmembrane region" description="Helical" evidence="12">
    <location>
        <begin position="313"/>
        <end position="331"/>
    </location>
</feature>
<reference evidence="13 14" key="1">
    <citation type="submission" date="2016-10" db="EMBL/GenBank/DDBJ databases">
        <authorList>
            <person name="de Groot N.N."/>
        </authorList>
    </citation>
    <scope>NUCLEOTIDE SEQUENCE [LARGE SCALE GENOMIC DNA]</scope>
    <source>
        <strain evidence="13 14">DSM 17794</strain>
    </source>
</reference>
<dbReference type="GO" id="GO:0015293">
    <property type="term" value="F:symporter activity"/>
    <property type="evidence" value="ECO:0007669"/>
    <property type="project" value="TreeGrafter"/>
</dbReference>
<evidence type="ECO:0000256" key="8">
    <source>
        <dbReference type="ARBA" id="ARBA00023065"/>
    </source>
</evidence>
<feature type="transmembrane region" description="Helical" evidence="12">
    <location>
        <begin position="230"/>
        <end position="249"/>
    </location>
</feature>
<dbReference type="PANTHER" id="PTHR42985">
    <property type="entry name" value="SODIUM-COUPLED MONOCARBOXYLATE TRANSPORTER"/>
    <property type="match status" value="1"/>
</dbReference>
<dbReference type="PROSITE" id="PS50283">
    <property type="entry name" value="NA_SOLUT_SYMP_3"/>
    <property type="match status" value="1"/>
</dbReference>
<evidence type="ECO:0000256" key="2">
    <source>
        <dbReference type="ARBA" id="ARBA00006434"/>
    </source>
</evidence>
<dbReference type="EMBL" id="FOVL01000024">
    <property type="protein sequence ID" value="SFN90168.1"/>
    <property type="molecule type" value="Genomic_DNA"/>
</dbReference>
<keyword evidence="14" id="KW-1185">Reference proteome</keyword>
<dbReference type="STRING" id="287099.SAMN05660413_03002"/>
<feature type="transmembrane region" description="Helical" evidence="12">
    <location>
        <begin position="270"/>
        <end position="293"/>
    </location>
</feature>
<feature type="transmembrane region" description="Helical" evidence="12">
    <location>
        <begin position="391"/>
        <end position="412"/>
    </location>
</feature>
<accession>A0A1I5CT94</accession>
<dbReference type="GO" id="GO:0006814">
    <property type="term" value="P:sodium ion transport"/>
    <property type="evidence" value="ECO:0007669"/>
    <property type="project" value="UniProtKB-KW"/>
</dbReference>
<keyword evidence="8" id="KW-0406">Ion transport</keyword>
<evidence type="ECO:0000256" key="6">
    <source>
        <dbReference type="ARBA" id="ARBA00022989"/>
    </source>
</evidence>
<proteinExistence type="inferred from homology"/>
<keyword evidence="5 12" id="KW-0812">Transmembrane</keyword>
<feature type="transmembrane region" description="Helical" evidence="12">
    <location>
        <begin position="188"/>
        <end position="210"/>
    </location>
</feature>
<feature type="transmembrane region" description="Helical" evidence="12">
    <location>
        <begin position="6"/>
        <end position="27"/>
    </location>
</feature>
<evidence type="ECO:0000313" key="13">
    <source>
        <dbReference type="EMBL" id="SFN90168.1"/>
    </source>
</evidence>
<dbReference type="Proteomes" id="UP000199153">
    <property type="component" value="Unassembled WGS sequence"/>
</dbReference>
<keyword evidence="6 12" id="KW-1133">Transmembrane helix</keyword>
<dbReference type="InterPro" id="IPR051163">
    <property type="entry name" value="Sodium:Solute_Symporter_SSF"/>
</dbReference>
<evidence type="ECO:0000256" key="11">
    <source>
        <dbReference type="RuleBase" id="RU362091"/>
    </source>
</evidence>
<feature type="transmembrane region" description="Helical" evidence="12">
    <location>
        <begin position="456"/>
        <end position="475"/>
    </location>
</feature>
<evidence type="ECO:0000256" key="12">
    <source>
        <dbReference type="SAM" id="Phobius"/>
    </source>
</evidence>
<dbReference type="AlphaFoldDB" id="A0A1I5CT94"/>
<dbReference type="Gene3D" id="1.20.1730.10">
    <property type="entry name" value="Sodium/glucose cotransporter"/>
    <property type="match status" value="1"/>
</dbReference>
<evidence type="ECO:0000256" key="7">
    <source>
        <dbReference type="ARBA" id="ARBA00023053"/>
    </source>
</evidence>
<evidence type="ECO:0000256" key="9">
    <source>
        <dbReference type="ARBA" id="ARBA00023136"/>
    </source>
</evidence>
<dbReference type="Pfam" id="PF00474">
    <property type="entry name" value="SSF"/>
    <property type="match status" value="1"/>
</dbReference>
<evidence type="ECO:0000256" key="4">
    <source>
        <dbReference type="ARBA" id="ARBA00022475"/>
    </source>
</evidence>
<feature type="transmembrane region" description="Helical" evidence="12">
    <location>
        <begin position="53"/>
        <end position="70"/>
    </location>
</feature>
<protein>
    <submittedName>
        <fullName evidence="13">Na+/proline symporter</fullName>
    </submittedName>
</protein>
<keyword evidence="7" id="KW-0915">Sodium</keyword>
<sequence length="500" mass="55122">MEVNNIDIIVIFIFFLAMIIIGIYAYFKNQSSEDFFIAGGDLPWWLSGISHHVSGYSGAVFVAYAALAYTHGFSLYVWWAFTIGVAIIATAKIFPVYWVRLRKKFQIQSPLEYLAIRYNVLTQQIIAWVGVTLKLFDVGAKWAAIAILLNVTTGIPFEYGILISGGISLIYITIGGLWAVIFTDLAQFLVQLIAGITMFVVVVTRFGGWSSITGIWDQLPSENSQLFNDPYTISFAVVFLFINFLSYNGGSWPLATRYISSNTEKAASKAAYLSGILYLIWPLILFFPMWAAPLILPDMEDPSQSYGVLIEELLPHGLIGLVIASLFANTMSMTSSDINTISAVITRDILPVVSDKFKNKRTSLLTARITTFVFTFLTIVIAFQYEYFGGVLGLIVTWFGALIGPIAVPLLFGLIPFFRNCGPVAAISSVAAGLVTFSITKILTMDGITEILAVESMALEIGLPVIISMIVYSFVGWMRRKPVTKEVKDLEAAIAVKSDG</sequence>
<keyword evidence="4" id="KW-1003">Cell membrane</keyword>
<feature type="transmembrane region" description="Helical" evidence="12">
    <location>
        <begin position="161"/>
        <end position="181"/>
    </location>
</feature>
<dbReference type="PANTHER" id="PTHR42985:SF40">
    <property type="entry name" value="LD47995P-RELATED"/>
    <property type="match status" value="1"/>
</dbReference>
<dbReference type="RefSeq" id="WP_093411122.1">
    <property type="nucleotide sequence ID" value="NZ_FOVL01000024.1"/>
</dbReference>
<keyword evidence="9 12" id="KW-0472">Membrane</keyword>
<dbReference type="InterPro" id="IPR038377">
    <property type="entry name" value="Na/Glc_symporter_sf"/>
</dbReference>
<evidence type="ECO:0000256" key="10">
    <source>
        <dbReference type="ARBA" id="ARBA00023201"/>
    </source>
</evidence>
<dbReference type="CDD" id="cd11477">
    <property type="entry name" value="SLC5sbd_u1"/>
    <property type="match status" value="1"/>
</dbReference>
<name>A0A1I5CT94_9FLAO</name>
<feature type="transmembrane region" description="Helical" evidence="12">
    <location>
        <begin position="76"/>
        <end position="99"/>
    </location>
</feature>
<dbReference type="OrthoDB" id="9761931at2"/>
<comment type="similarity">
    <text evidence="2 11">Belongs to the sodium:solute symporter (SSF) (TC 2.A.21) family.</text>
</comment>
<evidence type="ECO:0000256" key="3">
    <source>
        <dbReference type="ARBA" id="ARBA00022448"/>
    </source>
</evidence>
<keyword evidence="3" id="KW-0813">Transport</keyword>
<comment type="subcellular location">
    <subcellularLocation>
        <location evidence="1">Cell membrane</location>
        <topology evidence="1">Multi-pass membrane protein</topology>
    </subcellularLocation>
</comment>